<evidence type="ECO:0000313" key="2">
    <source>
        <dbReference type="Proteomes" id="UP000314294"/>
    </source>
</evidence>
<dbReference type="Proteomes" id="UP000314294">
    <property type="component" value="Unassembled WGS sequence"/>
</dbReference>
<organism evidence="1 2">
    <name type="scientific">Liparis tanakae</name>
    <name type="common">Tanaka's snailfish</name>
    <dbReference type="NCBI Taxonomy" id="230148"/>
    <lineage>
        <taxon>Eukaryota</taxon>
        <taxon>Metazoa</taxon>
        <taxon>Chordata</taxon>
        <taxon>Craniata</taxon>
        <taxon>Vertebrata</taxon>
        <taxon>Euteleostomi</taxon>
        <taxon>Actinopterygii</taxon>
        <taxon>Neopterygii</taxon>
        <taxon>Teleostei</taxon>
        <taxon>Neoteleostei</taxon>
        <taxon>Acanthomorphata</taxon>
        <taxon>Eupercaria</taxon>
        <taxon>Perciformes</taxon>
        <taxon>Cottioidei</taxon>
        <taxon>Cottales</taxon>
        <taxon>Liparidae</taxon>
        <taxon>Liparis</taxon>
    </lineage>
</organism>
<name>A0A4Z2FUX6_9TELE</name>
<proteinExistence type="predicted"/>
<dbReference type="AlphaFoldDB" id="A0A4Z2FUX6"/>
<dbReference type="EMBL" id="SRLO01000890">
    <property type="protein sequence ID" value="TNN44655.1"/>
    <property type="molecule type" value="Genomic_DNA"/>
</dbReference>
<keyword evidence="2" id="KW-1185">Reference proteome</keyword>
<gene>
    <name evidence="1" type="ORF">EYF80_045131</name>
</gene>
<comment type="caution">
    <text evidence="1">The sequence shown here is derived from an EMBL/GenBank/DDBJ whole genome shotgun (WGS) entry which is preliminary data.</text>
</comment>
<evidence type="ECO:0000313" key="1">
    <source>
        <dbReference type="EMBL" id="TNN44655.1"/>
    </source>
</evidence>
<protein>
    <submittedName>
        <fullName evidence="1">Uncharacterized protein</fullName>
    </submittedName>
</protein>
<accession>A0A4Z2FUX6</accession>
<sequence length="75" mass="8081">MLRLGQADAELSSARQAHDFHIMTSAQNTCFCVIVIVTLGADADTEIKCEDNGKWILDLLTDHFAAAGAREESGS</sequence>
<reference evidence="1 2" key="1">
    <citation type="submission" date="2019-03" db="EMBL/GenBank/DDBJ databases">
        <title>First draft genome of Liparis tanakae, snailfish: a comprehensive survey of snailfish specific genes.</title>
        <authorList>
            <person name="Kim W."/>
            <person name="Song I."/>
            <person name="Jeong J.-H."/>
            <person name="Kim D."/>
            <person name="Kim S."/>
            <person name="Ryu S."/>
            <person name="Song J.Y."/>
            <person name="Lee S.K."/>
        </authorList>
    </citation>
    <scope>NUCLEOTIDE SEQUENCE [LARGE SCALE GENOMIC DNA]</scope>
    <source>
        <tissue evidence="1">Muscle</tissue>
    </source>
</reference>